<feature type="domain" description="Reverse transcriptase" evidence="1">
    <location>
        <begin position="18"/>
        <end position="143"/>
    </location>
</feature>
<sequence>MSGSLGKTCKLPFCTVPEFHLEKLRKCGLDEGAVRWIESWLCDRTQRVVINGAGSSWRPVTSSVPQGSIPGPVLFNIFINDLDEGKECIFSSFADDTKLGGLSDTPEDCVDIQRDLDRLESWAEKNLMRFNKGKCRVLHLERKNARHQYRLGVDLLESTSEEKDMVDSKLCMRQQCALVAKRANGILGCIGKGVASRSREVVLPLYSALCYQQLCYQEKVASPLAAVGKHAFRVLCLGFGLDKKVQQRPPGGHAVGGHNGIQGGMGRTAFIQPGEVQTEGEISLVSIAAYRQTVERHSGNALWNDRRQQT</sequence>
<protein>
    <submittedName>
        <fullName evidence="2">Rna-directed dna polymerase from mobile element jockey-like</fullName>
    </submittedName>
</protein>
<name>A0A2I0TSE8_LIMLA</name>
<organism evidence="2 3">
    <name type="scientific">Limosa lapponica baueri</name>
    <dbReference type="NCBI Taxonomy" id="1758121"/>
    <lineage>
        <taxon>Eukaryota</taxon>
        <taxon>Metazoa</taxon>
        <taxon>Chordata</taxon>
        <taxon>Craniata</taxon>
        <taxon>Vertebrata</taxon>
        <taxon>Euteleostomi</taxon>
        <taxon>Archelosauria</taxon>
        <taxon>Archosauria</taxon>
        <taxon>Dinosauria</taxon>
        <taxon>Saurischia</taxon>
        <taxon>Theropoda</taxon>
        <taxon>Coelurosauria</taxon>
        <taxon>Aves</taxon>
        <taxon>Neognathae</taxon>
        <taxon>Neoaves</taxon>
        <taxon>Charadriiformes</taxon>
        <taxon>Scolopacidae</taxon>
        <taxon>Limosa</taxon>
    </lineage>
</organism>
<dbReference type="InterPro" id="IPR000477">
    <property type="entry name" value="RT_dom"/>
</dbReference>
<reference evidence="3" key="2">
    <citation type="submission" date="2017-12" db="EMBL/GenBank/DDBJ databases">
        <title>Genome sequence of the Bar-tailed Godwit (Limosa lapponica baueri).</title>
        <authorList>
            <person name="Lima N.C.B."/>
            <person name="Parody-Merino A.M."/>
            <person name="Battley P.F."/>
            <person name="Fidler A.E."/>
            <person name="Prosdocimi F."/>
        </authorList>
    </citation>
    <scope>NUCLEOTIDE SEQUENCE [LARGE SCALE GENOMIC DNA]</scope>
</reference>
<dbReference type="GO" id="GO:0003964">
    <property type="term" value="F:RNA-directed DNA polymerase activity"/>
    <property type="evidence" value="ECO:0007669"/>
    <property type="project" value="UniProtKB-KW"/>
</dbReference>
<evidence type="ECO:0000313" key="2">
    <source>
        <dbReference type="EMBL" id="PKU36722.1"/>
    </source>
</evidence>
<dbReference type="Proteomes" id="UP000233556">
    <property type="component" value="Unassembled WGS sequence"/>
</dbReference>
<keyword evidence="2" id="KW-0548">Nucleotidyltransferase</keyword>
<evidence type="ECO:0000313" key="3">
    <source>
        <dbReference type="Proteomes" id="UP000233556"/>
    </source>
</evidence>
<dbReference type="Pfam" id="PF00078">
    <property type="entry name" value="RVT_1"/>
    <property type="match status" value="1"/>
</dbReference>
<keyword evidence="2" id="KW-0695">RNA-directed DNA polymerase</keyword>
<reference evidence="3" key="1">
    <citation type="submission" date="2017-11" db="EMBL/GenBank/DDBJ databases">
        <authorList>
            <person name="Lima N.C."/>
            <person name="Parody-Merino A.M."/>
            <person name="Battley P.F."/>
            <person name="Fidler A.E."/>
            <person name="Prosdocimi F."/>
        </authorList>
    </citation>
    <scope>NUCLEOTIDE SEQUENCE [LARGE SCALE GENOMIC DNA]</scope>
</reference>
<dbReference type="OrthoDB" id="21144at2759"/>
<accession>A0A2I0TSE8</accession>
<keyword evidence="2" id="KW-0808">Transferase</keyword>
<dbReference type="AlphaFoldDB" id="A0A2I0TSE8"/>
<dbReference type="PANTHER" id="PTHR33332">
    <property type="entry name" value="REVERSE TRANSCRIPTASE DOMAIN-CONTAINING PROTEIN"/>
    <property type="match status" value="1"/>
</dbReference>
<keyword evidence="3" id="KW-1185">Reference proteome</keyword>
<dbReference type="EMBL" id="KZ507500">
    <property type="protein sequence ID" value="PKU36722.1"/>
    <property type="molecule type" value="Genomic_DNA"/>
</dbReference>
<gene>
    <name evidence="2" type="ORF">llap_12974</name>
</gene>
<proteinExistence type="predicted"/>
<evidence type="ECO:0000259" key="1">
    <source>
        <dbReference type="Pfam" id="PF00078"/>
    </source>
</evidence>